<organism evidence="2 3">
    <name type="scientific">Lasius niger</name>
    <name type="common">Black garden ant</name>
    <dbReference type="NCBI Taxonomy" id="67767"/>
    <lineage>
        <taxon>Eukaryota</taxon>
        <taxon>Metazoa</taxon>
        <taxon>Ecdysozoa</taxon>
        <taxon>Arthropoda</taxon>
        <taxon>Hexapoda</taxon>
        <taxon>Insecta</taxon>
        <taxon>Pterygota</taxon>
        <taxon>Neoptera</taxon>
        <taxon>Endopterygota</taxon>
        <taxon>Hymenoptera</taxon>
        <taxon>Apocrita</taxon>
        <taxon>Aculeata</taxon>
        <taxon>Formicoidea</taxon>
        <taxon>Formicidae</taxon>
        <taxon>Formicinae</taxon>
        <taxon>Lasius</taxon>
        <taxon>Lasius</taxon>
    </lineage>
</organism>
<feature type="region of interest" description="Disordered" evidence="1">
    <location>
        <begin position="56"/>
        <end position="87"/>
    </location>
</feature>
<name>A0A0J7JYE2_LASNI</name>
<gene>
    <name evidence="2" type="ORF">RF55_21475</name>
</gene>
<proteinExistence type="predicted"/>
<sequence>MGISLMMIATMNQDSLLKVVLVVWEFNNYLMTPELNINALATSTKAIELVNDLDAPIVSPKPLGPDPDPKPNPDPNPGGIAASTSAT</sequence>
<reference evidence="2 3" key="1">
    <citation type="submission" date="2015-04" db="EMBL/GenBank/DDBJ databases">
        <title>Lasius niger genome sequencing.</title>
        <authorList>
            <person name="Konorov E.A."/>
            <person name="Nikitin M.A."/>
            <person name="Kirill M.V."/>
            <person name="Chang P."/>
        </authorList>
    </citation>
    <scope>NUCLEOTIDE SEQUENCE [LARGE SCALE GENOMIC DNA]</scope>
    <source>
        <tissue evidence="2">Whole</tissue>
    </source>
</reference>
<evidence type="ECO:0000313" key="3">
    <source>
        <dbReference type="Proteomes" id="UP000036403"/>
    </source>
</evidence>
<accession>A0A0J7JYE2</accession>
<dbReference type="AlphaFoldDB" id="A0A0J7JYE2"/>
<keyword evidence="3" id="KW-1185">Reference proteome</keyword>
<dbReference type="PaxDb" id="67767-A0A0J7JYE2"/>
<comment type="caution">
    <text evidence="2">The sequence shown here is derived from an EMBL/GenBank/DDBJ whole genome shotgun (WGS) entry which is preliminary data.</text>
</comment>
<dbReference type="Proteomes" id="UP000036403">
    <property type="component" value="Unassembled WGS sequence"/>
</dbReference>
<dbReference type="EMBL" id="LBMM01022272">
    <property type="protein sequence ID" value="KMQ82916.1"/>
    <property type="molecule type" value="Genomic_DNA"/>
</dbReference>
<evidence type="ECO:0000256" key="1">
    <source>
        <dbReference type="SAM" id="MobiDB-lite"/>
    </source>
</evidence>
<protein>
    <submittedName>
        <fullName evidence="2">Uncharacterized protein</fullName>
    </submittedName>
</protein>
<evidence type="ECO:0000313" key="2">
    <source>
        <dbReference type="EMBL" id="KMQ82916.1"/>
    </source>
</evidence>
<feature type="compositionally biased region" description="Pro residues" evidence="1">
    <location>
        <begin position="62"/>
        <end position="76"/>
    </location>
</feature>